<gene>
    <name evidence="2" type="ORF">C1S79_25770</name>
</gene>
<organism evidence="2 3">
    <name type="scientific">Mycolicibacterium phocaicum</name>
    <dbReference type="NCBI Taxonomy" id="319706"/>
    <lineage>
        <taxon>Bacteria</taxon>
        <taxon>Bacillati</taxon>
        <taxon>Actinomycetota</taxon>
        <taxon>Actinomycetes</taxon>
        <taxon>Mycobacteriales</taxon>
        <taxon>Mycobacteriaceae</taxon>
        <taxon>Mycolicibacterium</taxon>
    </lineage>
</organism>
<keyword evidence="3" id="KW-1185">Reference proteome</keyword>
<dbReference type="EMBL" id="POTM01000060">
    <property type="protein sequence ID" value="TLH61001.1"/>
    <property type="molecule type" value="Genomic_DNA"/>
</dbReference>
<evidence type="ECO:0000313" key="3">
    <source>
        <dbReference type="Proteomes" id="UP000309984"/>
    </source>
</evidence>
<comment type="caution">
    <text evidence="2">The sequence shown here is derived from an EMBL/GenBank/DDBJ whole genome shotgun (WGS) entry which is preliminary data.</text>
</comment>
<name>A0AA94R5K2_9MYCO</name>
<feature type="transmembrane region" description="Helical" evidence="1">
    <location>
        <begin position="34"/>
        <end position="52"/>
    </location>
</feature>
<keyword evidence="1" id="KW-1133">Transmembrane helix</keyword>
<dbReference type="Proteomes" id="UP000309984">
    <property type="component" value="Unassembled WGS sequence"/>
</dbReference>
<evidence type="ECO:0000256" key="1">
    <source>
        <dbReference type="SAM" id="Phobius"/>
    </source>
</evidence>
<evidence type="ECO:0000313" key="2">
    <source>
        <dbReference type="EMBL" id="TLH61001.1"/>
    </source>
</evidence>
<reference evidence="2 3" key="1">
    <citation type="submission" date="2018-01" db="EMBL/GenBank/DDBJ databases">
        <title>Comparative genomics of Mycobacterium mucogenicum and Mycobacterium neoaurum clade members emphasizing tRNA and non-coding RNA.</title>
        <authorList>
            <person name="Behra P.R.K."/>
            <person name="Pettersson B.M.F."/>
            <person name="Das S."/>
            <person name="Dasgupta S."/>
            <person name="Kirsebom L.A."/>
        </authorList>
    </citation>
    <scope>NUCLEOTIDE SEQUENCE [LARGE SCALE GENOMIC DNA]</scope>
    <source>
        <strain evidence="2 3">DSM 45104</strain>
    </source>
</reference>
<keyword evidence="1" id="KW-0812">Transmembrane</keyword>
<keyword evidence="1" id="KW-0472">Membrane</keyword>
<dbReference type="AlphaFoldDB" id="A0AA94R5K2"/>
<protein>
    <submittedName>
        <fullName evidence="2">Uncharacterized protein</fullName>
    </submittedName>
</protein>
<sequence>MLLGLVSIGCLFVGSQIAYEHGQSVAWYTGFGQWLGALGSFAAAGVALWISTSDRRDRESERLAEEQTHARLVRMSLDWHDTRAAVTAKLHNYGALPVLDVELVDAAWSEHPEAPWTALDNSWRGRRDYKPILKSHRGGDDTVDTVFELSIRFGDPEESPLAEVVPRTAGYVHPSYKSIDLAKVVVRIRFTTANGIRWEMACSELGAGEPIRIHD</sequence>
<proteinExistence type="predicted"/>
<accession>A0AA94R5K2</accession>